<feature type="region of interest" description="Disordered" evidence="3">
    <location>
        <begin position="319"/>
        <end position="349"/>
    </location>
</feature>
<dbReference type="KEGG" id="tva:4752227"/>
<dbReference type="PANTHER" id="PTHR24346:SF77">
    <property type="entry name" value="SERINE THREONINE PROTEIN KINASE"/>
    <property type="match status" value="1"/>
</dbReference>
<keyword evidence="2" id="KW-0067">ATP-binding</keyword>
<keyword evidence="1" id="KW-0547">Nucleotide-binding</keyword>
<evidence type="ECO:0000256" key="2">
    <source>
        <dbReference type="ARBA" id="ARBA00022840"/>
    </source>
</evidence>
<dbReference type="GO" id="GO:0007165">
    <property type="term" value="P:signal transduction"/>
    <property type="evidence" value="ECO:0000318"/>
    <property type="project" value="GO_Central"/>
</dbReference>
<dbReference type="EMBL" id="DS113854">
    <property type="protein sequence ID" value="EAX94494.1"/>
    <property type="molecule type" value="Genomic_DNA"/>
</dbReference>
<dbReference type="eggNOG" id="KOG0585">
    <property type="taxonomic scope" value="Eukaryota"/>
</dbReference>
<dbReference type="GO" id="GO:0005524">
    <property type="term" value="F:ATP binding"/>
    <property type="evidence" value="ECO:0007669"/>
    <property type="project" value="UniProtKB-KW"/>
</dbReference>
<dbReference type="OrthoDB" id="68483at2759"/>
<reference evidence="5" key="1">
    <citation type="submission" date="2006-10" db="EMBL/GenBank/DDBJ databases">
        <authorList>
            <person name="Amadeo P."/>
            <person name="Zhao Q."/>
            <person name="Wortman J."/>
            <person name="Fraser-Liggett C."/>
            <person name="Carlton J."/>
        </authorList>
    </citation>
    <scope>NUCLEOTIDE SEQUENCE</scope>
    <source>
        <strain evidence="5">G3</strain>
    </source>
</reference>
<dbReference type="STRING" id="5722.A2FKS0"/>
<dbReference type="InterPro" id="IPR000719">
    <property type="entry name" value="Prot_kinase_dom"/>
</dbReference>
<dbReference type="InterPro" id="IPR008271">
    <property type="entry name" value="Ser/Thr_kinase_AS"/>
</dbReference>
<gene>
    <name evidence="5" type="ORF">TVAG_241790</name>
</gene>
<protein>
    <submittedName>
        <fullName evidence="5">CAMK family protein kinase</fullName>
    </submittedName>
</protein>
<evidence type="ECO:0000313" key="6">
    <source>
        <dbReference type="Proteomes" id="UP000001542"/>
    </source>
</evidence>
<dbReference type="VEuPathDB" id="TrichDB:TVAG_241790"/>
<dbReference type="AlphaFoldDB" id="A2FKS0"/>
<dbReference type="InterPro" id="IPR001245">
    <property type="entry name" value="Ser-Thr/Tyr_kinase_cat_dom"/>
</dbReference>
<dbReference type="Gene3D" id="1.10.510.10">
    <property type="entry name" value="Transferase(Phosphotransferase) domain 1"/>
    <property type="match status" value="1"/>
</dbReference>
<dbReference type="FunFam" id="1.10.510.10:FF:001406">
    <property type="entry name" value="CAMK family protein kinase"/>
    <property type="match status" value="1"/>
</dbReference>
<dbReference type="Proteomes" id="UP000001542">
    <property type="component" value="Unassembled WGS sequence"/>
</dbReference>
<dbReference type="PRINTS" id="PR00109">
    <property type="entry name" value="TYRKINASE"/>
</dbReference>
<keyword evidence="5" id="KW-0418">Kinase</keyword>
<reference evidence="5" key="2">
    <citation type="journal article" date="2007" name="Science">
        <title>Draft genome sequence of the sexually transmitted pathogen Trichomonas vaginalis.</title>
        <authorList>
            <person name="Carlton J.M."/>
            <person name="Hirt R.P."/>
            <person name="Silva J.C."/>
            <person name="Delcher A.L."/>
            <person name="Schatz M."/>
            <person name="Zhao Q."/>
            <person name="Wortman J.R."/>
            <person name="Bidwell S.L."/>
            <person name="Alsmark U.C.M."/>
            <person name="Besteiro S."/>
            <person name="Sicheritz-Ponten T."/>
            <person name="Noel C.J."/>
            <person name="Dacks J.B."/>
            <person name="Foster P.G."/>
            <person name="Simillion C."/>
            <person name="Van de Peer Y."/>
            <person name="Miranda-Saavedra D."/>
            <person name="Barton G.J."/>
            <person name="Westrop G.D."/>
            <person name="Mueller S."/>
            <person name="Dessi D."/>
            <person name="Fiori P.L."/>
            <person name="Ren Q."/>
            <person name="Paulsen I."/>
            <person name="Zhang H."/>
            <person name="Bastida-Corcuera F.D."/>
            <person name="Simoes-Barbosa A."/>
            <person name="Brown M.T."/>
            <person name="Hayes R.D."/>
            <person name="Mukherjee M."/>
            <person name="Okumura C.Y."/>
            <person name="Schneider R."/>
            <person name="Smith A.J."/>
            <person name="Vanacova S."/>
            <person name="Villalvazo M."/>
            <person name="Haas B.J."/>
            <person name="Pertea M."/>
            <person name="Feldblyum T.V."/>
            <person name="Utterback T.R."/>
            <person name="Shu C.L."/>
            <person name="Osoegawa K."/>
            <person name="de Jong P.J."/>
            <person name="Hrdy I."/>
            <person name="Horvathova L."/>
            <person name="Zubacova Z."/>
            <person name="Dolezal P."/>
            <person name="Malik S.B."/>
            <person name="Logsdon J.M. Jr."/>
            <person name="Henze K."/>
            <person name="Gupta A."/>
            <person name="Wang C.C."/>
            <person name="Dunne R.L."/>
            <person name="Upcroft J.A."/>
            <person name="Upcroft P."/>
            <person name="White O."/>
            <person name="Salzberg S.L."/>
            <person name="Tang P."/>
            <person name="Chiu C.-H."/>
            <person name="Lee Y.-S."/>
            <person name="Embley T.M."/>
            <person name="Coombs G.H."/>
            <person name="Mottram J.C."/>
            <person name="Tachezy J."/>
            <person name="Fraser-Liggett C.M."/>
            <person name="Johnson P.J."/>
        </authorList>
    </citation>
    <scope>NUCLEOTIDE SEQUENCE [LARGE SCALE GENOMIC DNA]</scope>
    <source>
        <strain evidence="5">G3</strain>
    </source>
</reference>
<keyword evidence="6" id="KW-1185">Reference proteome</keyword>
<dbReference type="SUPFAM" id="SSF56112">
    <property type="entry name" value="Protein kinase-like (PK-like)"/>
    <property type="match status" value="1"/>
</dbReference>
<dbReference type="Pfam" id="PF00069">
    <property type="entry name" value="Pkinase"/>
    <property type="match status" value="1"/>
</dbReference>
<sequence length="349" mass="39264">MSSSNSPRSIRSFFSFASFILQTENPQIFEWLFKKEIGKGSLSRVFLAENTETHEMAAAKVYNKSMLFRQTLGGEEAPYVAVQREIEILASISHRYVLPIIEVIEDDYSNSLILMMPYAEKGSLQSYLNSIQYNEEIVAIAFHQIAEALRYVHSRNIVHRDIKPENILVFSDTFFCLSDFSVSTTLESPNQKLIDTRGSPAFLSPEECGGDPFLPKPADVWAFGVSLYSIIFKKLPFDLDQAQGKTVANTIFAVTELLANNNLQIPEGTGASPEVIDLITKILNKDPTERPTFADIVQHPWFNSARDIDETNMISQTLAEEEDEQEAQKLTNEENRKGLSGNFNVDAKS</sequence>
<dbReference type="PROSITE" id="PS50011">
    <property type="entry name" value="PROTEIN_KINASE_DOM"/>
    <property type="match status" value="1"/>
</dbReference>
<dbReference type="CDD" id="cd14008">
    <property type="entry name" value="STKc_LKB1_CaMKK"/>
    <property type="match status" value="1"/>
</dbReference>
<organism evidence="5 6">
    <name type="scientific">Trichomonas vaginalis (strain ATCC PRA-98 / G3)</name>
    <dbReference type="NCBI Taxonomy" id="412133"/>
    <lineage>
        <taxon>Eukaryota</taxon>
        <taxon>Metamonada</taxon>
        <taxon>Parabasalia</taxon>
        <taxon>Trichomonadida</taxon>
        <taxon>Trichomonadidae</taxon>
        <taxon>Trichomonas</taxon>
    </lineage>
</organism>
<name>A2FKS0_TRIV3</name>
<proteinExistence type="predicted"/>
<dbReference type="InterPro" id="IPR011009">
    <property type="entry name" value="Kinase-like_dom_sf"/>
</dbReference>
<keyword evidence="5" id="KW-0808">Transferase</keyword>
<evidence type="ECO:0000256" key="3">
    <source>
        <dbReference type="SAM" id="MobiDB-lite"/>
    </source>
</evidence>
<evidence type="ECO:0000313" key="5">
    <source>
        <dbReference type="EMBL" id="EAX94494.1"/>
    </source>
</evidence>
<dbReference type="InParanoid" id="A2FKS0"/>
<dbReference type="VEuPathDB" id="TrichDB:TVAGG3_0727310"/>
<evidence type="ECO:0000256" key="1">
    <source>
        <dbReference type="ARBA" id="ARBA00022741"/>
    </source>
</evidence>
<dbReference type="GO" id="GO:0004674">
    <property type="term" value="F:protein serine/threonine kinase activity"/>
    <property type="evidence" value="ECO:0000318"/>
    <property type="project" value="GO_Central"/>
</dbReference>
<dbReference type="SMART" id="SM00220">
    <property type="entry name" value="S_TKc"/>
    <property type="match status" value="1"/>
</dbReference>
<dbReference type="PANTHER" id="PTHR24346">
    <property type="entry name" value="MAP/MICROTUBULE AFFINITY-REGULATING KINASE"/>
    <property type="match status" value="1"/>
</dbReference>
<accession>A2FKS0</accession>
<dbReference type="PROSITE" id="PS00108">
    <property type="entry name" value="PROTEIN_KINASE_ST"/>
    <property type="match status" value="1"/>
</dbReference>
<evidence type="ECO:0000259" key="4">
    <source>
        <dbReference type="PROSITE" id="PS50011"/>
    </source>
</evidence>
<feature type="domain" description="Protein kinase" evidence="4">
    <location>
        <begin position="31"/>
        <end position="302"/>
    </location>
</feature>
<dbReference type="SMR" id="A2FKS0"/>